<name>A0ABQ5YQU3_9BURK</name>
<comment type="subcellular location">
    <subcellularLocation>
        <location evidence="2">Cell membrane</location>
        <topology evidence="2">Lipid-anchor</topology>
    </subcellularLocation>
</comment>
<dbReference type="Pfam" id="PF02321">
    <property type="entry name" value="OEP"/>
    <property type="match status" value="2"/>
</dbReference>
<sequence>MNALLQTAIRRATPCVGVAVLSATLAACSTVGPNYTAPTTPAPTLQTAGNSKVSSTPLPAQWWKLYNNPKLNAWINEALQANRQLQVAQANLERAQALEQGVQASTGVQTTLTGGATVGQTSNLGLGHAAGAHTTFDGGLGVSYEVDAVGRIKRLLEASAASTEAQAAATDLVKITVVANTVGAYSDACSFGARLNVAKRLIQLQENNLALLQRGVQGGIYSELDLTRSQALLAQLKSAVPVLESGQTAALYQLAVLMGKQPEQYPPEAAQCDTPLDVKAALPVGDGTALIARRPDIRQAERLLAASTANLGVATADLYPRVTLGASVGSTARQFSQLSENSAVRFSVGPLMSWQFPNTAVVRANIAASNAQAKGALAQFDATVLNALRETDTALNSYAKDLDEHQQLQIALDESRKATEQENRLFKGGLASGLELLDVQRSLATAENALAVSEGKLSSDRIRLFLALGGGWEPTQHP</sequence>
<dbReference type="Proteomes" id="UP001156664">
    <property type="component" value="Unassembled WGS sequence"/>
</dbReference>
<proteinExistence type="inferred from homology"/>
<keyword evidence="2" id="KW-0472">Membrane</keyword>
<keyword evidence="2" id="KW-1134">Transmembrane beta strand</keyword>
<protein>
    <submittedName>
        <fullName evidence="4">Outer membrane efflux protein</fullName>
    </submittedName>
</protein>
<reference evidence="5" key="1">
    <citation type="journal article" date="2019" name="Int. J. Syst. Evol. Microbiol.">
        <title>The Global Catalogue of Microorganisms (GCM) 10K type strain sequencing project: providing services to taxonomists for standard genome sequencing and annotation.</title>
        <authorList>
            <consortium name="The Broad Institute Genomics Platform"/>
            <consortium name="The Broad Institute Genome Sequencing Center for Infectious Disease"/>
            <person name="Wu L."/>
            <person name="Ma J."/>
        </authorList>
    </citation>
    <scope>NUCLEOTIDE SEQUENCE [LARGE SCALE GENOMIC DNA]</scope>
    <source>
        <strain evidence="5">NBRC 105857</strain>
    </source>
</reference>
<keyword evidence="3" id="KW-0175">Coiled coil</keyword>
<keyword evidence="2" id="KW-0449">Lipoprotein</keyword>
<keyword evidence="5" id="KW-1185">Reference proteome</keyword>
<dbReference type="PANTHER" id="PTHR30203">
    <property type="entry name" value="OUTER MEMBRANE CATION EFFLUX PROTEIN"/>
    <property type="match status" value="1"/>
</dbReference>
<keyword evidence="2" id="KW-0564">Palmitate</keyword>
<dbReference type="NCBIfam" id="TIGR01845">
    <property type="entry name" value="outer_NodT"/>
    <property type="match status" value="1"/>
</dbReference>
<dbReference type="RefSeq" id="WP_284280027.1">
    <property type="nucleotide sequence ID" value="NZ_BSOJ01000006.1"/>
</dbReference>
<dbReference type="PANTHER" id="PTHR30203:SF21">
    <property type="entry name" value="OUTER MEMBRANE COMPONENT OF MULTIDRUG EFFLUX PUMP-RELATED"/>
    <property type="match status" value="1"/>
</dbReference>
<organism evidence="4 5">
    <name type="scientific">Limnobacter litoralis</name>
    <dbReference type="NCBI Taxonomy" id="481366"/>
    <lineage>
        <taxon>Bacteria</taxon>
        <taxon>Pseudomonadati</taxon>
        <taxon>Pseudomonadota</taxon>
        <taxon>Betaproteobacteria</taxon>
        <taxon>Burkholderiales</taxon>
        <taxon>Burkholderiaceae</taxon>
        <taxon>Limnobacter</taxon>
    </lineage>
</organism>
<dbReference type="InterPro" id="IPR003423">
    <property type="entry name" value="OMP_efflux"/>
</dbReference>
<comment type="similarity">
    <text evidence="1 2">Belongs to the outer membrane factor (OMF) (TC 1.B.17) family.</text>
</comment>
<dbReference type="SUPFAM" id="SSF56954">
    <property type="entry name" value="Outer membrane efflux proteins (OEP)"/>
    <property type="match status" value="1"/>
</dbReference>
<accession>A0ABQ5YQU3</accession>
<dbReference type="Gene3D" id="1.20.1600.10">
    <property type="entry name" value="Outer membrane efflux proteins (OEP)"/>
    <property type="match status" value="1"/>
</dbReference>
<evidence type="ECO:0000256" key="1">
    <source>
        <dbReference type="ARBA" id="ARBA00007613"/>
    </source>
</evidence>
<gene>
    <name evidence="4" type="ORF">GCM10007875_07190</name>
</gene>
<comment type="caution">
    <text evidence="4">The sequence shown here is derived from an EMBL/GenBank/DDBJ whole genome shotgun (WGS) entry which is preliminary data.</text>
</comment>
<evidence type="ECO:0000313" key="4">
    <source>
        <dbReference type="EMBL" id="GLR25631.1"/>
    </source>
</evidence>
<evidence type="ECO:0000256" key="2">
    <source>
        <dbReference type="RuleBase" id="RU362097"/>
    </source>
</evidence>
<dbReference type="Gene3D" id="2.20.200.10">
    <property type="entry name" value="Outer membrane efflux proteins (OEP)"/>
    <property type="match status" value="1"/>
</dbReference>
<dbReference type="InterPro" id="IPR010131">
    <property type="entry name" value="MdtP/NodT-like"/>
</dbReference>
<evidence type="ECO:0000313" key="5">
    <source>
        <dbReference type="Proteomes" id="UP001156664"/>
    </source>
</evidence>
<evidence type="ECO:0000256" key="3">
    <source>
        <dbReference type="SAM" id="Coils"/>
    </source>
</evidence>
<dbReference type="EMBL" id="BSOJ01000006">
    <property type="protein sequence ID" value="GLR25631.1"/>
    <property type="molecule type" value="Genomic_DNA"/>
</dbReference>
<keyword evidence="2" id="KW-0812">Transmembrane</keyword>
<feature type="coiled-coil region" evidence="3">
    <location>
        <begin position="71"/>
        <end position="98"/>
    </location>
</feature>